<evidence type="ECO:0000313" key="2">
    <source>
        <dbReference type="Proteomes" id="UP001159042"/>
    </source>
</evidence>
<reference evidence="1 2" key="1">
    <citation type="journal article" date="2023" name="Insect Mol. Biol.">
        <title>Genome sequencing provides insights into the evolution of gene families encoding plant cell wall-degrading enzymes in longhorned beetles.</title>
        <authorList>
            <person name="Shin N.R."/>
            <person name="Okamura Y."/>
            <person name="Kirsch R."/>
            <person name="Pauchet Y."/>
        </authorList>
    </citation>
    <scope>NUCLEOTIDE SEQUENCE [LARGE SCALE GENOMIC DNA]</scope>
    <source>
        <strain evidence="1">EAD_L_NR</strain>
    </source>
</reference>
<dbReference type="PANTHER" id="PTHR33327">
    <property type="entry name" value="ENDONUCLEASE"/>
    <property type="match status" value="1"/>
</dbReference>
<name>A0AAV8VIR6_9CUCU</name>
<sequence length="126" mass="14257">MEDILNELIKCLSDSSTQRVRKLLESEELGDRTPSQFLRQLRNLAGNNVPDDFIKTLWMNRLPASCLPACMCVLAVSLSLPLTEIAGIADRWLMFPKKSEAITLKQTSANDANREIAIRRNELQQL</sequence>
<protein>
    <submittedName>
        <fullName evidence="1">Uncharacterized protein</fullName>
    </submittedName>
</protein>
<comment type="caution">
    <text evidence="1">The sequence shown here is derived from an EMBL/GenBank/DDBJ whole genome shotgun (WGS) entry which is preliminary data.</text>
</comment>
<dbReference type="AlphaFoldDB" id="A0AAV8VIR6"/>
<proteinExistence type="predicted"/>
<gene>
    <name evidence="1" type="ORF">NQ315_003602</name>
</gene>
<dbReference type="PANTHER" id="PTHR33327:SF3">
    <property type="entry name" value="RNA-DIRECTED DNA POLYMERASE"/>
    <property type="match status" value="1"/>
</dbReference>
<dbReference type="EMBL" id="JANEYG010000076">
    <property type="protein sequence ID" value="KAJ8914237.1"/>
    <property type="molecule type" value="Genomic_DNA"/>
</dbReference>
<evidence type="ECO:0000313" key="1">
    <source>
        <dbReference type="EMBL" id="KAJ8914237.1"/>
    </source>
</evidence>
<organism evidence="1 2">
    <name type="scientific">Exocentrus adspersus</name>
    <dbReference type="NCBI Taxonomy" id="1586481"/>
    <lineage>
        <taxon>Eukaryota</taxon>
        <taxon>Metazoa</taxon>
        <taxon>Ecdysozoa</taxon>
        <taxon>Arthropoda</taxon>
        <taxon>Hexapoda</taxon>
        <taxon>Insecta</taxon>
        <taxon>Pterygota</taxon>
        <taxon>Neoptera</taxon>
        <taxon>Endopterygota</taxon>
        <taxon>Coleoptera</taxon>
        <taxon>Polyphaga</taxon>
        <taxon>Cucujiformia</taxon>
        <taxon>Chrysomeloidea</taxon>
        <taxon>Cerambycidae</taxon>
        <taxon>Lamiinae</taxon>
        <taxon>Acanthocinini</taxon>
        <taxon>Exocentrus</taxon>
    </lineage>
</organism>
<accession>A0AAV8VIR6</accession>
<keyword evidence="2" id="KW-1185">Reference proteome</keyword>
<dbReference type="Proteomes" id="UP001159042">
    <property type="component" value="Unassembled WGS sequence"/>
</dbReference>